<feature type="domain" description="Integrase zinc-binding" evidence="1">
    <location>
        <begin position="1"/>
        <end position="33"/>
    </location>
</feature>
<dbReference type="Gene3D" id="1.10.340.70">
    <property type="match status" value="1"/>
</dbReference>
<keyword evidence="4" id="KW-1185">Reference proteome</keyword>
<accession>A0AAF0QWU7</accession>
<protein>
    <submittedName>
        <fullName evidence="3">Uncharacterized protein</fullName>
    </submittedName>
</protein>
<dbReference type="GO" id="GO:0003676">
    <property type="term" value="F:nucleic acid binding"/>
    <property type="evidence" value="ECO:0007669"/>
    <property type="project" value="InterPro"/>
</dbReference>
<proteinExistence type="predicted"/>
<dbReference type="AlphaFoldDB" id="A0AAF0QWU7"/>
<sequence>MYRDLREVYWWSSMKKDIAEFVAKCPNCQQVKVEHQRPSGMAHNIDLPEGKSEMINMDFITGLPRSRRQHGLIWVIADRITKSAHFLPRCTIYCGILEVNPERLGSKVNLSTAFHPQIDSQAEHSIHTLEDMLRACIIDFKGYSDDHLPLIEFPYNNSYHSRIQMAPYEALYGRRYRSPIGWFEVSPMKGVMIFGKNGKLSPQYIGPYRISKRIGNVAYRLELPQDLATVHPVFHISMLKKCIGDPSLIISTEDNGIKNNLSYEENPVKILDCQVHML</sequence>
<dbReference type="Pfam" id="PF17921">
    <property type="entry name" value="Integrase_H2C2"/>
    <property type="match status" value="1"/>
</dbReference>
<reference evidence="3" key="1">
    <citation type="submission" date="2023-08" db="EMBL/GenBank/DDBJ databases">
        <title>A de novo genome assembly of Solanum verrucosum Schlechtendal, a Mexican diploid species geographically isolated from the other diploid A-genome species in potato relatives.</title>
        <authorList>
            <person name="Hosaka K."/>
        </authorList>
    </citation>
    <scope>NUCLEOTIDE SEQUENCE</scope>
    <source>
        <tissue evidence="3">Young leaves</tissue>
    </source>
</reference>
<evidence type="ECO:0000259" key="2">
    <source>
        <dbReference type="Pfam" id="PF24626"/>
    </source>
</evidence>
<dbReference type="PANTHER" id="PTHR45835:SF91">
    <property type="entry name" value="RETROTRANSPOSON, TY3-GYPSY SUBCLASS-LIKE PROTEIN"/>
    <property type="match status" value="1"/>
</dbReference>
<gene>
    <name evidence="3" type="ORF">MTR67_023615</name>
</gene>
<dbReference type="Pfam" id="PF24626">
    <property type="entry name" value="SH3_Tf2-1"/>
    <property type="match status" value="1"/>
</dbReference>
<dbReference type="InterPro" id="IPR012337">
    <property type="entry name" value="RNaseH-like_sf"/>
</dbReference>
<dbReference type="InterPro" id="IPR041588">
    <property type="entry name" value="Integrase_H2C2"/>
</dbReference>
<evidence type="ECO:0000313" key="4">
    <source>
        <dbReference type="Proteomes" id="UP001234989"/>
    </source>
</evidence>
<dbReference type="InterPro" id="IPR056924">
    <property type="entry name" value="SH3_Tf2-1"/>
</dbReference>
<dbReference type="InterPro" id="IPR036397">
    <property type="entry name" value="RNaseH_sf"/>
</dbReference>
<dbReference type="EMBL" id="CP133616">
    <property type="protein sequence ID" value="WMV30230.1"/>
    <property type="molecule type" value="Genomic_DNA"/>
</dbReference>
<evidence type="ECO:0000313" key="3">
    <source>
        <dbReference type="EMBL" id="WMV30230.1"/>
    </source>
</evidence>
<dbReference type="PANTHER" id="PTHR45835">
    <property type="entry name" value="YALI0A06105P"/>
    <property type="match status" value="1"/>
</dbReference>
<evidence type="ECO:0000259" key="1">
    <source>
        <dbReference type="Pfam" id="PF17921"/>
    </source>
</evidence>
<dbReference type="Gene3D" id="3.30.420.10">
    <property type="entry name" value="Ribonuclease H-like superfamily/Ribonuclease H"/>
    <property type="match status" value="1"/>
</dbReference>
<dbReference type="Proteomes" id="UP001234989">
    <property type="component" value="Chromosome 5"/>
</dbReference>
<feature type="domain" description="Tf2-1-like SH3-like" evidence="2">
    <location>
        <begin position="191"/>
        <end position="242"/>
    </location>
</feature>
<name>A0AAF0QWU7_SOLVR</name>
<organism evidence="3 4">
    <name type="scientific">Solanum verrucosum</name>
    <dbReference type="NCBI Taxonomy" id="315347"/>
    <lineage>
        <taxon>Eukaryota</taxon>
        <taxon>Viridiplantae</taxon>
        <taxon>Streptophyta</taxon>
        <taxon>Embryophyta</taxon>
        <taxon>Tracheophyta</taxon>
        <taxon>Spermatophyta</taxon>
        <taxon>Magnoliopsida</taxon>
        <taxon>eudicotyledons</taxon>
        <taxon>Gunneridae</taxon>
        <taxon>Pentapetalae</taxon>
        <taxon>asterids</taxon>
        <taxon>lamiids</taxon>
        <taxon>Solanales</taxon>
        <taxon>Solanaceae</taxon>
        <taxon>Solanoideae</taxon>
        <taxon>Solaneae</taxon>
        <taxon>Solanum</taxon>
    </lineage>
</organism>
<dbReference type="SUPFAM" id="SSF53098">
    <property type="entry name" value="Ribonuclease H-like"/>
    <property type="match status" value="1"/>
</dbReference>